<keyword evidence="3" id="KW-1185">Reference proteome</keyword>
<dbReference type="AlphaFoldDB" id="K0RC20"/>
<feature type="compositionally biased region" description="Basic residues" evidence="1">
    <location>
        <begin position="156"/>
        <end position="170"/>
    </location>
</feature>
<name>K0RC20_THAOC</name>
<dbReference type="OMA" id="NRTEPRM"/>
<feature type="compositionally biased region" description="Basic residues" evidence="1">
    <location>
        <begin position="248"/>
        <end position="257"/>
    </location>
</feature>
<organism evidence="2 3">
    <name type="scientific">Thalassiosira oceanica</name>
    <name type="common">Marine diatom</name>
    <dbReference type="NCBI Taxonomy" id="159749"/>
    <lineage>
        <taxon>Eukaryota</taxon>
        <taxon>Sar</taxon>
        <taxon>Stramenopiles</taxon>
        <taxon>Ochrophyta</taxon>
        <taxon>Bacillariophyta</taxon>
        <taxon>Coscinodiscophyceae</taxon>
        <taxon>Thalassiosirophycidae</taxon>
        <taxon>Thalassiosirales</taxon>
        <taxon>Thalassiosiraceae</taxon>
        <taxon>Thalassiosira</taxon>
    </lineage>
</organism>
<feature type="compositionally biased region" description="Basic and acidic residues" evidence="1">
    <location>
        <begin position="142"/>
        <end position="155"/>
    </location>
</feature>
<feature type="compositionally biased region" description="Basic residues" evidence="1">
    <location>
        <begin position="1"/>
        <end position="23"/>
    </location>
</feature>
<feature type="compositionally biased region" description="Low complexity" evidence="1">
    <location>
        <begin position="347"/>
        <end position="357"/>
    </location>
</feature>
<comment type="caution">
    <text evidence="2">The sequence shown here is derived from an EMBL/GenBank/DDBJ whole genome shotgun (WGS) entry which is preliminary data.</text>
</comment>
<evidence type="ECO:0000313" key="2">
    <source>
        <dbReference type="EMBL" id="EJK44082.1"/>
    </source>
</evidence>
<gene>
    <name evidence="2" type="ORF">THAOC_37415</name>
</gene>
<evidence type="ECO:0000313" key="3">
    <source>
        <dbReference type="Proteomes" id="UP000266841"/>
    </source>
</evidence>
<feature type="compositionally biased region" description="Basic and acidic residues" evidence="1">
    <location>
        <begin position="171"/>
        <end position="183"/>
    </location>
</feature>
<feature type="region of interest" description="Disordered" evidence="1">
    <location>
        <begin position="52"/>
        <end position="307"/>
    </location>
</feature>
<feature type="region of interest" description="Disordered" evidence="1">
    <location>
        <begin position="1"/>
        <end position="37"/>
    </location>
</feature>
<dbReference type="Proteomes" id="UP000266841">
    <property type="component" value="Unassembled WGS sequence"/>
</dbReference>
<accession>K0RC20</accession>
<feature type="compositionally biased region" description="Acidic residues" evidence="1">
    <location>
        <begin position="58"/>
        <end position="73"/>
    </location>
</feature>
<feature type="compositionally biased region" description="Polar residues" evidence="1">
    <location>
        <begin position="24"/>
        <end position="37"/>
    </location>
</feature>
<proteinExistence type="predicted"/>
<feature type="region of interest" description="Disordered" evidence="1">
    <location>
        <begin position="329"/>
        <end position="365"/>
    </location>
</feature>
<sequence>MTRRRGSSTRRRRLPFRRTRGQRKTPSNSSRISCGTSTCGIRRTASWTCSRILPMPCSDDDEIGSNDDEEDLSELSSLGNDSPSKASDASGLLKDANDGPTYVPAPAGRAAIGVPVNIITYNDDGEDADNEPPQTKKKTKKQRAEERRKREEEKQRRAKIKRERQRRNRKEKKEREKRDKLVKAEYGTLALLKPKPKAPEPAPSPEEPAQQKAKPPAISIQRPENFKERTIKNEFGDGERAKGQPPNPKRKNRRRNKQQQPQQVQQRPNGAAPFPGGHPSRQHQHGRMPARGFPPRGYPPNHYDYDPTALRATSTAFVPAAAPIPSAPLPQSYLRPGGGEFVPSNPPGRAASAGPPAQLKLSAQSSEFVPSFRTKVELSLKERGSKAGAAVNNT</sequence>
<dbReference type="EMBL" id="AGNL01050202">
    <property type="protein sequence ID" value="EJK44082.1"/>
    <property type="molecule type" value="Genomic_DNA"/>
</dbReference>
<protein>
    <submittedName>
        <fullName evidence="2">Uncharacterized protein</fullName>
    </submittedName>
</protein>
<evidence type="ECO:0000256" key="1">
    <source>
        <dbReference type="SAM" id="MobiDB-lite"/>
    </source>
</evidence>
<reference evidence="2 3" key="1">
    <citation type="journal article" date="2012" name="Genome Biol.">
        <title>Genome and low-iron response of an oceanic diatom adapted to chronic iron limitation.</title>
        <authorList>
            <person name="Lommer M."/>
            <person name="Specht M."/>
            <person name="Roy A.S."/>
            <person name="Kraemer L."/>
            <person name="Andreson R."/>
            <person name="Gutowska M.A."/>
            <person name="Wolf J."/>
            <person name="Bergner S.V."/>
            <person name="Schilhabel M.B."/>
            <person name="Klostermeier U.C."/>
            <person name="Beiko R.G."/>
            <person name="Rosenstiel P."/>
            <person name="Hippler M."/>
            <person name="Laroche J."/>
        </authorList>
    </citation>
    <scope>NUCLEOTIDE SEQUENCE [LARGE SCALE GENOMIC DNA]</scope>
    <source>
        <strain evidence="2 3">CCMP1005</strain>
    </source>
</reference>
<feature type="compositionally biased region" description="Low complexity" evidence="1">
    <location>
        <begin position="258"/>
        <end position="269"/>
    </location>
</feature>
<feature type="compositionally biased region" description="Basic and acidic residues" evidence="1">
    <location>
        <begin position="224"/>
        <end position="242"/>
    </location>
</feature>